<keyword evidence="1" id="KW-0614">Plasmid</keyword>
<protein>
    <submittedName>
        <fullName evidence="1">Uncharacterized protein</fullName>
    </submittedName>
</protein>
<dbReference type="AlphaFoldDB" id="A0A6B7PWB4"/>
<geneLocation type="plasmid" evidence="1">
    <name>p716811-VIM</name>
</geneLocation>
<proteinExistence type="predicted"/>
<organism evidence="1">
    <name type="scientific">Pseudomonas putida</name>
    <name type="common">Arthrobacter siderocapsulatus</name>
    <dbReference type="NCBI Taxonomy" id="303"/>
    <lineage>
        <taxon>Bacteria</taxon>
        <taxon>Pseudomonadati</taxon>
        <taxon>Pseudomonadota</taxon>
        <taxon>Gammaproteobacteria</taxon>
        <taxon>Pseudomonadales</taxon>
        <taxon>Pseudomonadaceae</taxon>
        <taxon>Pseudomonas</taxon>
    </lineage>
</organism>
<name>A0A6B7PWB4_PSEPU</name>
<dbReference type="EMBL" id="MN310372">
    <property type="protein sequence ID" value="QFX76659.1"/>
    <property type="molecule type" value="Genomic_DNA"/>
</dbReference>
<accession>A0A6B7PWB4</accession>
<evidence type="ECO:0000313" key="1">
    <source>
        <dbReference type="EMBL" id="QFX76659.1"/>
    </source>
</evidence>
<reference evidence="1" key="1">
    <citation type="submission" date="2019-08" db="EMBL/GenBank/DDBJ databases">
        <authorList>
            <person name="Zhou D."/>
            <person name="Chen F."/>
        </authorList>
    </citation>
    <scope>NUCLEOTIDE SEQUENCE</scope>
    <source>
        <strain evidence="1">150716811</strain>
        <plasmid evidence="1">p716811-VIM</plasmid>
    </source>
</reference>
<sequence>MVNKPWSPVQQLIWEYVINFVSYLGSAAAAQPTPGYRQG</sequence>